<dbReference type="PROSITE" id="PS51714">
    <property type="entry name" value="G_BMS1"/>
    <property type="match status" value="1"/>
</dbReference>
<feature type="domain" description="Bms1-type G" evidence="13">
    <location>
        <begin position="81"/>
        <end position="246"/>
    </location>
</feature>
<dbReference type="InterPro" id="IPR037875">
    <property type="entry name" value="Bms1_N"/>
</dbReference>
<feature type="compositionally biased region" description="Acidic residues" evidence="12">
    <location>
        <begin position="414"/>
        <end position="439"/>
    </location>
</feature>
<feature type="compositionally biased region" description="Basic and acidic residues" evidence="12">
    <location>
        <begin position="53"/>
        <end position="64"/>
    </location>
</feature>
<feature type="region of interest" description="Disordered" evidence="12">
    <location>
        <begin position="1136"/>
        <end position="1159"/>
    </location>
</feature>
<evidence type="ECO:0000256" key="2">
    <source>
        <dbReference type="ARBA" id="ARBA00022517"/>
    </source>
</evidence>
<feature type="region of interest" description="Disordered" evidence="12">
    <location>
        <begin position="1"/>
        <end position="76"/>
    </location>
</feature>
<dbReference type="GO" id="GO:0000462">
    <property type="term" value="P:maturation of SSU-rRNA from tricistronic rRNA transcript (SSU-rRNA, 5.8S rRNA, LSU-rRNA)"/>
    <property type="evidence" value="ECO:0007669"/>
    <property type="project" value="TreeGrafter"/>
</dbReference>
<comment type="subcellular location">
    <subcellularLocation>
        <location evidence="1">Nucleus</location>
        <location evidence="1">Nucleolus</location>
    </subcellularLocation>
</comment>
<comment type="caution">
    <text evidence="14">The sequence shown here is derived from an EMBL/GenBank/DDBJ whole genome shotgun (WGS) entry which is preliminary data.</text>
</comment>
<name>A0A9J6C712_POLVA</name>
<keyword evidence="3" id="KW-0597">Phosphoprotein</keyword>
<feature type="compositionally biased region" description="Basic and acidic residues" evidence="12">
    <location>
        <begin position="648"/>
        <end position="657"/>
    </location>
</feature>
<protein>
    <recommendedName>
        <fullName evidence="13">Bms1-type G domain-containing protein</fullName>
    </recommendedName>
</protein>
<keyword evidence="2" id="KW-0690">Ribosome biogenesis</keyword>
<gene>
    <name evidence="14" type="ORF">PVAND_007347</name>
</gene>
<evidence type="ECO:0000256" key="12">
    <source>
        <dbReference type="SAM" id="MobiDB-lite"/>
    </source>
</evidence>
<dbReference type="GO" id="GO:0034511">
    <property type="term" value="F:U3 snoRNA binding"/>
    <property type="evidence" value="ECO:0007669"/>
    <property type="project" value="TreeGrafter"/>
</dbReference>
<dbReference type="Pfam" id="PF04950">
    <property type="entry name" value="RIBIOP_C"/>
    <property type="match status" value="1"/>
</dbReference>
<dbReference type="AlphaFoldDB" id="A0A9J6C712"/>
<dbReference type="FunFam" id="3.40.50.300:FF:000105">
    <property type="entry name" value="BMS1 ribosome biogenesis factor"/>
    <property type="match status" value="1"/>
</dbReference>
<evidence type="ECO:0000256" key="6">
    <source>
        <dbReference type="ARBA" id="ARBA00022840"/>
    </source>
</evidence>
<evidence type="ECO:0000256" key="8">
    <source>
        <dbReference type="ARBA" id="ARBA00023242"/>
    </source>
</evidence>
<keyword evidence="7" id="KW-0342">GTP-binding</keyword>
<feature type="region of interest" description="Disordered" evidence="12">
    <location>
        <begin position="404"/>
        <end position="489"/>
    </location>
</feature>
<evidence type="ECO:0000256" key="3">
    <source>
        <dbReference type="ARBA" id="ARBA00022553"/>
    </source>
</evidence>
<dbReference type="InterPro" id="IPR012948">
    <property type="entry name" value="AARP2CN"/>
</dbReference>
<feature type="compositionally biased region" description="Basic and acidic residues" evidence="12">
    <location>
        <begin position="404"/>
        <end position="413"/>
    </location>
</feature>
<comment type="catalytic activity">
    <reaction evidence="9">
        <text>GTP + H2O = GDP + phosphate + H(+)</text>
        <dbReference type="Rhea" id="RHEA:19669"/>
        <dbReference type="ChEBI" id="CHEBI:15377"/>
        <dbReference type="ChEBI" id="CHEBI:15378"/>
        <dbReference type="ChEBI" id="CHEBI:37565"/>
        <dbReference type="ChEBI" id="CHEBI:43474"/>
        <dbReference type="ChEBI" id="CHEBI:58189"/>
    </reaction>
    <physiologicalReaction direction="left-to-right" evidence="9">
        <dbReference type="Rhea" id="RHEA:19670"/>
    </physiologicalReaction>
</comment>
<dbReference type="InterPro" id="IPR027417">
    <property type="entry name" value="P-loop_NTPase"/>
</dbReference>
<sequence>MGDDANFMDKKKPHKAKHSGVKAKKKDEKKRKQFPTDKQKNPKAFAITSARSAADRFHRKQDLRTKKHHIPLVDQTSVDEPPPIVIGVVGPAKVGKTTLINNLIRNFTRTNVTSINGPVTIVVSKKRRITLIECNNDINSMIDIAKCADLILLMCDASFGFEMEIFEFLNIAQVHGMPKIMGVLTHLDAFKNAKALQKRKKLLKHRFWTEVYQGAKLFYLSGIQHGEYLRNEIKNLGRFIHVMKFRPLTWRGQHSYILADRMEDITNQETIRLNPKCDRNVVLYGYVRGIPLKKDSSVHIAGYGDTKIDELQALADPCPMASKEKKRNLLEKERLLYAPMSGVGGIVYDKDAVYIELQGSHSHTKENSEQSKLVKEIIEKKETFDQQIKNQEFRLFSDGDVIKSKDFQEKNNESESEEENLSENDDDDEDSGMDSEPENYNESGWNPNEDDQEDEAESNVDESDEEYQEINENNDNNSDEEEILGSNWKEGVADRARDAYLERKSNNQSLMKLVYGKYDQKGLQSNLNNNEGESDDEIGGLFKSVSKKQSQLQQEKQQKDEDDSPFFESYGDGIRNWLSDENKKLLANHFVTGKWKSSEDAEQLLELDDMSDNDSEVYGDFEDLETGEKFEGKESMNDKNATDDEVTKDEKSQSRKRCRVEEMNMTRAELMAKKMKLKAKFDAEYDNPELKDSHHIEGDEAFYEKWKAEAEKQAEINRKEFSGLDEDVRNEIEGFRAGLYVRMCFKQVPCEFVTNFDPSYPILIGALNMNEENVGYVSGEVKKHRWYRKLLKTGDPLIISLGWRRFQTVPIYAKREDDLKHRYLKYTPNHVACHMSFYGPITPQGTGFFAVQTISNNVKELKRIGFRIAATGSIKEVDKSTTILKKLKLVGTPIKIFQKSAFITGMFNSELEVSKFAGAKIKTVSGIRGQIKKSISSIRADNSGKHLSVEPGTYRATFEDKIKISDIVFCRTWFKVDVPQFYAPITNMLLPQEKKSQWEGMKTLGQLKRERNIKAEVDEDHLYKPIERPPPSFKPLVIPASLQKALPYKDKPKKGPLNPKQKFEETRVAVVHSPHEQKVAKMMNMLKTNYIAKKNKQKERSNAKYIEKIKAKQKEEINRMQREKEVKRKIFKALSKIQSKEEKGEKTTGGKKKHFKKKN</sequence>
<evidence type="ECO:0000256" key="7">
    <source>
        <dbReference type="ARBA" id="ARBA00023134"/>
    </source>
</evidence>
<feature type="compositionally biased region" description="Basic and acidic residues" evidence="12">
    <location>
        <begin position="1138"/>
        <end position="1148"/>
    </location>
</feature>
<dbReference type="GO" id="GO:0003924">
    <property type="term" value="F:GTPase activity"/>
    <property type="evidence" value="ECO:0007669"/>
    <property type="project" value="TreeGrafter"/>
</dbReference>
<feature type="compositionally biased region" description="Acidic residues" evidence="12">
    <location>
        <begin position="448"/>
        <end position="469"/>
    </location>
</feature>
<dbReference type="Proteomes" id="UP001107558">
    <property type="component" value="Chromosome 2"/>
</dbReference>
<keyword evidence="4" id="KW-0547">Nucleotide-binding</keyword>
<dbReference type="OrthoDB" id="10260897at2759"/>
<feature type="compositionally biased region" description="Polar residues" evidence="12">
    <location>
        <begin position="522"/>
        <end position="531"/>
    </location>
</feature>
<keyword evidence="15" id="KW-1185">Reference proteome</keyword>
<dbReference type="InterPro" id="IPR039761">
    <property type="entry name" value="Bms1/Tsr1"/>
</dbReference>
<evidence type="ECO:0000313" key="15">
    <source>
        <dbReference type="Proteomes" id="UP001107558"/>
    </source>
</evidence>
<feature type="compositionally biased region" description="Basic residues" evidence="12">
    <location>
        <begin position="1149"/>
        <end position="1159"/>
    </location>
</feature>
<keyword evidence="8" id="KW-0539">Nucleus</keyword>
<accession>A0A9J6C712</accession>
<evidence type="ECO:0000256" key="1">
    <source>
        <dbReference type="ARBA" id="ARBA00004604"/>
    </source>
</evidence>
<dbReference type="SMART" id="SM00785">
    <property type="entry name" value="AARP2CN"/>
    <property type="match status" value="1"/>
</dbReference>
<keyword evidence="6" id="KW-0067">ATP-binding</keyword>
<feature type="compositionally biased region" description="Basic and acidic residues" evidence="12">
    <location>
        <begin position="626"/>
        <end position="642"/>
    </location>
</feature>
<dbReference type="PANTHER" id="PTHR12858:SF2">
    <property type="entry name" value="RIBOSOME BIOGENESIS PROTEIN BMS1 HOMOLOG"/>
    <property type="match status" value="1"/>
</dbReference>
<feature type="compositionally biased region" description="Low complexity" evidence="12">
    <location>
        <begin position="543"/>
        <end position="555"/>
    </location>
</feature>
<dbReference type="InterPro" id="IPR007034">
    <property type="entry name" value="BMS1_TSR1_C"/>
</dbReference>
<reference evidence="14" key="1">
    <citation type="submission" date="2021-03" db="EMBL/GenBank/DDBJ databases">
        <title>Chromosome level genome of the anhydrobiotic midge Polypedilum vanderplanki.</title>
        <authorList>
            <person name="Yoshida Y."/>
            <person name="Kikawada T."/>
            <person name="Gusev O."/>
        </authorList>
    </citation>
    <scope>NUCLEOTIDE SEQUENCE</scope>
    <source>
        <strain evidence="14">NIAS01</strain>
        <tissue evidence="14">Whole body or cell culture</tissue>
    </source>
</reference>
<organism evidence="14 15">
    <name type="scientific">Polypedilum vanderplanki</name>
    <name type="common">Sleeping chironomid midge</name>
    <dbReference type="NCBI Taxonomy" id="319348"/>
    <lineage>
        <taxon>Eukaryota</taxon>
        <taxon>Metazoa</taxon>
        <taxon>Ecdysozoa</taxon>
        <taxon>Arthropoda</taxon>
        <taxon>Hexapoda</taxon>
        <taxon>Insecta</taxon>
        <taxon>Pterygota</taxon>
        <taxon>Neoptera</taxon>
        <taxon>Endopterygota</taxon>
        <taxon>Diptera</taxon>
        <taxon>Nematocera</taxon>
        <taxon>Chironomoidea</taxon>
        <taxon>Chironomidae</taxon>
        <taxon>Chironominae</taxon>
        <taxon>Polypedilum</taxon>
        <taxon>Polypedilum</taxon>
    </lineage>
</organism>
<evidence type="ECO:0000259" key="13">
    <source>
        <dbReference type="PROSITE" id="PS51714"/>
    </source>
</evidence>
<dbReference type="SMART" id="SM01362">
    <property type="entry name" value="DUF663"/>
    <property type="match status" value="1"/>
</dbReference>
<comment type="similarity">
    <text evidence="10">Belongs to the TRAFAC class translation factor GTPase superfamily. Bms1-like GTPase family. BMS1 subfamily.</text>
</comment>
<dbReference type="GO" id="GO:0032040">
    <property type="term" value="C:small-subunit processome"/>
    <property type="evidence" value="ECO:0007669"/>
    <property type="project" value="UniProtKB-ARBA"/>
</dbReference>
<keyword evidence="11" id="KW-0175">Coiled coil</keyword>
<dbReference type="PANTHER" id="PTHR12858">
    <property type="entry name" value="RIBOSOME BIOGENESIS PROTEIN"/>
    <property type="match status" value="1"/>
</dbReference>
<dbReference type="EMBL" id="JADBJN010000002">
    <property type="protein sequence ID" value="KAG5677603.1"/>
    <property type="molecule type" value="Genomic_DNA"/>
</dbReference>
<dbReference type="InterPro" id="IPR030387">
    <property type="entry name" value="G_Bms1/Tsr1_dom"/>
</dbReference>
<evidence type="ECO:0000256" key="11">
    <source>
        <dbReference type="SAM" id="Coils"/>
    </source>
</evidence>
<dbReference type="Gene3D" id="3.40.50.300">
    <property type="entry name" value="P-loop containing nucleotide triphosphate hydrolases"/>
    <property type="match status" value="1"/>
</dbReference>
<keyword evidence="5" id="KW-0378">Hydrolase</keyword>
<evidence type="ECO:0000256" key="10">
    <source>
        <dbReference type="ARBA" id="ARBA00061391"/>
    </source>
</evidence>
<evidence type="ECO:0000313" key="14">
    <source>
        <dbReference type="EMBL" id="KAG5677603.1"/>
    </source>
</evidence>
<feature type="compositionally biased region" description="Basic residues" evidence="12">
    <location>
        <begin position="11"/>
        <end position="33"/>
    </location>
</feature>
<dbReference type="GO" id="GO:0000479">
    <property type="term" value="P:endonucleolytic cleavage of tricistronic rRNA transcript (SSU-rRNA, 5.8S rRNA, LSU-rRNA)"/>
    <property type="evidence" value="ECO:0007669"/>
    <property type="project" value="TreeGrafter"/>
</dbReference>
<feature type="region of interest" description="Disordered" evidence="12">
    <location>
        <begin position="624"/>
        <end position="657"/>
    </location>
</feature>
<dbReference type="GO" id="GO:0005524">
    <property type="term" value="F:ATP binding"/>
    <property type="evidence" value="ECO:0007669"/>
    <property type="project" value="UniProtKB-KW"/>
</dbReference>
<evidence type="ECO:0000256" key="9">
    <source>
        <dbReference type="ARBA" id="ARBA00049117"/>
    </source>
</evidence>
<feature type="region of interest" description="Disordered" evidence="12">
    <location>
        <begin position="522"/>
        <end position="572"/>
    </location>
</feature>
<dbReference type="GO" id="GO:0005525">
    <property type="term" value="F:GTP binding"/>
    <property type="evidence" value="ECO:0007669"/>
    <property type="project" value="UniProtKB-KW"/>
</dbReference>
<dbReference type="SUPFAM" id="SSF52540">
    <property type="entry name" value="P-loop containing nucleoside triphosphate hydrolases"/>
    <property type="match status" value="1"/>
</dbReference>
<evidence type="ECO:0000256" key="5">
    <source>
        <dbReference type="ARBA" id="ARBA00022801"/>
    </source>
</evidence>
<dbReference type="GO" id="GO:0005654">
    <property type="term" value="C:nucleoplasm"/>
    <property type="evidence" value="ECO:0007669"/>
    <property type="project" value="UniProtKB-ARBA"/>
</dbReference>
<dbReference type="CDD" id="cd01882">
    <property type="entry name" value="BMS1"/>
    <property type="match status" value="1"/>
</dbReference>
<dbReference type="Pfam" id="PF08142">
    <property type="entry name" value="AARP2CN"/>
    <property type="match status" value="1"/>
</dbReference>
<dbReference type="GO" id="GO:0030686">
    <property type="term" value="C:90S preribosome"/>
    <property type="evidence" value="ECO:0007669"/>
    <property type="project" value="TreeGrafter"/>
</dbReference>
<feature type="coiled-coil region" evidence="11">
    <location>
        <begin position="1095"/>
        <end position="1130"/>
    </location>
</feature>
<proteinExistence type="inferred from homology"/>
<evidence type="ECO:0000256" key="4">
    <source>
        <dbReference type="ARBA" id="ARBA00022741"/>
    </source>
</evidence>